<proteinExistence type="predicted"/>
<evidence type="ECO:0000259" key="1">
    <source>
        <dbReference type="Pfam" id="PF13358"/>
    </source>
</evidence>
<dbReference type="InterPro" id="IPR038717">
    <property type="entry name" value="Tc1-like_DDE_dom"/>
</dbReference>
<reference evidence="2" key="1">
    <citation type="submission" date="2023-05" db="EMBL/GenBank/DDBJ databases">
        <authorList>
            <person name="Stuckert A."/>
        </authorList>
    </citation>
    <scope>NUCLEOTIDE SEQUENCE</scope>
</reference>
<organism evidence="2 3">
    <name type="scientific">Staurois parvus</name>
    <dbReference type="NCBI Taxonomy" id="386267"/>
    <lineage>
        <taxon>Eukaryota</taxon>
        <taxon>Metazoa</taxon>
        <taxon>Chordata</taxon>
        <taxon>Craniata</taxon>
        <taxon>Vertebrata</taxon>
        <taxon>Euteleostomi</taxon>
        <taxon>Amphibia</taxon>
        <taxon>Batrachia</taxon>
        <taxon>Anura</taxon>
        <taxon>Neobatrachia</taxon>
        <taxon>Ranoidea</taxon>
        <taxon>Ranidae</taxon>
        <taxon>Staurois</taxon>
    </lineage>
</organism>
<sequence>MVWGCMSAVGTGELQFSEETMNSNMYCDIFKQSRIPSLRRLGRRAVFKHNNNPKHTSKMTTALLKTLRVKVMDWPSMSPALNPIEHFWSILKWKVEKNKVSNIHQLRDVIVEDDSSGNM</sequence>
<feature type="domain" description="Tc1-like transposase DDE" evidence="1">
    <location>
        <begin position="6"/>
        <end position="107"/>
    </location>
</feature>
<accession>A0ABN9BXK2</accession>
<keyword evidence="3" id="KW-1185">Reference proteome</keyword>
<comment type="caution">
    <text evidence="2">The sequence shown here is derived from an EMBL/GenBank/DDBJ whole genome shotgun (WGS) entry which is preliminary data.</text>
</comment>
<dbReference type="InterPro" id="IPR036397">
    <property type="entry name" value="RNaseH_sf"/>
</dbReference>
<evidence type="ECO:0000313" key="2">
    <source>
        <dbReference type="EMBL" id="CAI9552461.1"/>
    </source>
</evidence>
<name>A0ABN9BXK2_9NEOB</name>
<gene>
    <name evidence="2" type="ORF">SPARVUS_LOCUS3887312</name>
</gene>
<dbReference type="Gene3D" id="3.30.420.10">
    <property type="entry name" value="Ribonuclease H-like superfamily/Ribonuclease H"/>
    <property type="match status" value="1"/>
</dbReference>
<evidence type="ECO:0000313" key="3">
    <source>
        <dbReference type="Proteomes" id="UP001162483"/>
    </source>
</evidence>
<dbReference type="Pfam" id="PF13358">
    <property type="entry name" value="DDE_3"/>
    <property type="match status" value="1"/>
</dbReference>
<dbReference type="Proteomes" id="UP001162483">
    <property type="component" value="Unassembled WGS sequence"/>
</dbReference>
<dbReference type="EMBL" id="CATNWA010006612">
    <property type="protein sequence ID" value="CAI9552461.1"/>
    <property type="molecule type" value="Genomic_DNA"/>
</dbReference>
<protein>
    <recommendedName>
        <fullName evidence="1">Tc1-like transposase DDE domain-containing protein</fullName>
    </recommendedName>
</protein>